<dbReference type="SMART" id="SM00674">
    <property type="entry name" value="CENPB"/>
    <property type="match status" value="1"/>
</dbReference>
<organism evidence="3 4">
    <name type="scientific">Trichinella murrelli</name>
    <dbReference type="NCBI Taxonomy" id="144512"/>
    <lineage>
        <taxon>Eukaryota</taxon>
        <taxon>Metazoa</taxon>
        <taxon>Ecdysozoa</taxon>
        <taxon>Nematoda</taxon>
        <taxon>Enoplea</taxon>
        <taxon>Dorylaimia</taxon>
        <taxon>Trichinellida</taxon>
        <taxon>Trichinellidae</taxon>
        <taxon>Trichinella</taxon>
    </lineage>
</organism>
<comment type="caution">
    <text evidence="3">The sequence shown here is derived from an EMBL/GenBank/DDBJ whole genome shotgun (WGS) entry which is preliminary data.</text>
</comment>
<keyword evidence="4" id="KW-1185">Reference proteome</keyword>
<dbReference type="Pfam" id="PF03221">
    <property type="entry name" value="HTH_Tnp_Tc5"/>
    <property type="match status" value="1"/>
</dbReference>
<dbReference type="OrthoDB" id="125347at2759"/>
<reference evidence="3 4" key="1">
    <citation type="submission" date="2015-01" db="EMBL/GenBank/DDBJ databases">
        <title>Evolution of Trichinella species and genotypes.</title>
        <authorList>
            <person name="Korhonen P.K."/>
            <person name="Edoardo P."/>
            <person name="Giuseppe L.R."/>
            <person name="Gasser R.B."/>
        </authorList>
    </citation>
    <scope>NUCLEOTIDE SEQUENCE [LARGE SCALE GENOMIC DNA]</scope>
    <source>
        <strain evidence="3">ISS417</strain>
    </source>
</reference>
<dbReference type="EMBL" id="JYDJ01000144">
    <property type="protein sequence ID" value="KRX42441.1"/>
    <property type="molecule type" value="Genomic_DNA"/>
</dbReference>
<protein>
    <submittedName>
        <fullName evidence="3">Jerky-like protein-like</fullName>
    </submittedName>
</protein>
<evidence type="ECO:0000313" key="4">
    <source>
        <dbReference type="Proteomes" id="UP000055048"/>
    </source>
</evidence>
<evidence type="ECO:0000313" key="3">
    <source>
        <dbReference type="EMBL" id="KRX42441.1"/>
    </source>
</evidence>
<evidence type="ECO:0000259" key="2">
    <source>
        <dbReference type="SMART" id="SM00674"/>
    </source>
</evidence>
<dbReference type="GO" id="GO:0005634">
    <property type="term" value="C:nucleus"/>
    <property type="evidence" value="ECO:0007669"/>
    <property type="project" value="TreeGrafter"/>
</dbReference>
<accession>A0A0V0TTT0</accession>
<dbReference type="PANTHER" id="PTHR19303">
    <property type="entry name" value="TRANSPOSON"/>
    <property type="match status" value="1"/>
</dbReference>
<feature type="domain" description="HTH CENPB-type" evidence="2">
    <location>
        <begin position="3"/>
        <end position="75"/>
    </location>
</feature>
<gene>
    <name evidence="3" type="primary">JRKL</name>
    <name evidence="3" type="ORF">T05_10271</name>
</gene>
<dbReference type="STRING" id="144512.A0A0V0TTT0"/>
<dbReference type="GO" id="GO:0003677">
    <property type="term" value="F:DNA binding"/>
    <property type="evidence" value="ECO:0007669"/>
    <property type="project" value="UniProtKB-KW"/>
</dbReference>
<proteinExistence type="predicted"/>
<dbReference type="Gene3D" id="1.10.10.60">
    <property type="entry name" value="Homeodomain-like"/>
    <property type="match status" value="1"/>
</dbReference>
<dbReference type="InterPro" id="IPR006600">
    <property type="entry name" value="HTH_CenpB_DNA-bd_dom"/>
</dbReference>
<name>A0A0V0TTT0_9BILA</name>
<keyword evidence="1" id="KW-0238">DNA-binding</keyword>
<sequence>MKKVSNSELDSAIYMWFLQKRALDESISRPILQEKARNLKSRHVICELKIHGGKLSADSEHAAKFKCTLNDLINKERYGLDFVYNADETGLIWKCLPKTSLVSMTEKTANGFKSCKERVTVLCSNCATKK</sequence>
<dbReference type="PANTHER" id="PTHR19303:SF16">
    <property type="entry name" value="JERKY PROTEIN HOMOLOG-LIKE"/>
    <property type="match status" value="1"/>
</dbReference>
<dbReference type="InterPro" id="IPR050863">
    <property type="entry name" value="CenT-Element_Derived"/>
</dbReference>
<dbReference type="Proteomes" id="UP000055048">
    <property type="component" value="Unassembled WGS sequence"/>
</dbReference>
<dbReference type="AlphaFoldDB" id="A0A0V0TTT0"/>
<evidence type="ECO:0000256" key="1">
    <source>
        <dbReference type="ARBA" id="ARBA00023125"/>
    </source>
</evidence>